<protein>
    <recommendedName>
        <fullName evidence="1">DUF2726 domain-containing protein</fullName>
    </recommendedName>
</protein>
<evidence type="ECO:0000313" key="2">
    <source>
        <dbReference type="EMBL" id="SDK43414.1"/>
    </source>
</evidence>
<organism evidence="2 3">
    <name type="scientific">Catalinimonas alkaloidigena</name>
    <dbReference type="NCBI Taxonomy" id="1075417"/>
    <lineage>
        <taxon>Bacteria</taxon>
        <taxon>Pseudomonadati</taxon>
        <taxon>Bacteroidota</taxon>
        <taxon>Cytophagia</taxon>
        <taxon>Cytophagales</taxon>
        <taxon>Catalimonadaceae</taxon>
        <taxon>Catalinimonas</taxon>
    </lineage>
</organism>
<reference evidence="2 3" key="1">
    <citation type="submission" date="2016-10" db="EMBL/GenBank/DDBJ databases">
        <authorList>
            <person name="de Groot N.N."/>
        </authorList>
    </citation>
    <scope>NUCLEOTIDE SEQUENCE [LARGE SCALE GENOMIC DNA]</scope>
    <source>
        <strain evidence="2 3">DSM 25186</strain>
    </source>
</reference>
<dbReference type="OrthoDB" id="933869at2"/>
<evidence type="ECO:0000259" key="1">
    <source>
        <dbReference type="Pfam" id="PF10881"/>
    </source>
</evidence>
<evidence type="ECO:0000313" key="3">
    <source>
        <dbReference type="Proteomes" id="UP000198510"/>
    </source>
</evidence>
<proteinExistence type="predicted"/>
<name>A0A1G9BW71_9BACT</name>
<feature type="domain" description="DUF2726" evidence="1">
    <location>
        <begin position="168"/>
        <end position="271"/>
    </location>
</feature>
<dbReference type="Pfam" id="PF10881">
    <property type="entry name" value="DUF2726"/>
    <property type="match status" value="1"/>
</dbReference>
<sequence>MNVISRYDREELFKLIQAKLWREVIELFKNNKIYKQIREDPIANRILEDVFIKELILGKSFSSESNHVHYLEQFYLLHMTPGFDFKLDKDDFEKLVVKLATEYYEAERLKEAYQYAKNLPSHFFCKQVIEEFKRTQPVNVKHSQSDYIHLTETQGESEIDHTISLFKSEQEYLFFRALREAFPMYVVFPNIALSSIINFEAIQGLLQQKERSFFFRSLIDCVVLDQEEFYKPKYFFELDSIFHDSDKQIENDKMKDNIIRLAGHKLYRIRSRGKIISEKDFSILIRDTVN</sequence>
<dbReference type="AlphaFoldDB" id="A0A1G9BW71"/>
<keyword evidence="3" id="KW-1185">Reference proteome</keyword>
<dbReference type="EMBL" id="FNFO01000002">
    <property type="protein sequence ID" value="SDK43414.1"/>
    <property type="molecule type" value="Genomic_DNA"/>
</dbReference>
<gene>
    <name evidence="2" type="ORF">SAMN05421823_102724</name>
</gene>
<dbReference type="RefSeq" id="WP_089680607.1">
    <property type="nucleotide sequence ID" value="NZ_FNFO01000002.1"/>
</dbReference>
<dbReference type="InterPro" id="IPR024402">
    <property type="entry name" value="DUF2726"/>
</dbReference>
<accession>A0A1G9BW71</accession>
<dbReference type="Proteomes" id="UP000198510">
    <property type="component" value="Unassembled WGS sequence"/>
</dbReference>